<evidence type="ECO:0000259" key="13">
    <source>
        <dbReference type="Pfam" id="PF07715"/>
    </source>
</evidence>
<dbReference type="InterPro" id="IPR012910">
    <property type="entry name" value="Plug_dom"/>
</dbReference>
<dbReference type="RefSeq" id="WP_068712156.1">
    <property type="nucleotide sequence ID" value="NZ_LSZP01000044.1"/>
</dbReference>
<evidence type="ECO:0000256" key="1">
    <source>
        <dbReference type="ARBA" id="ARBA00004571"/>
    </source>
</evidence>
<dbReference type="GO" id="GO:0009279">
    <property type="term" value="C:cell outer membrane"/>
    <property type="evidence" value="ECO:0007669"/>
    <property type="project" value="UniProtKB-SubCell"/>
</dbReference>
<keyword evidence="9 11" id="KW-0472">Membrane</keyword>
<evidence type="ECO:0000256" key="12">
    <source>
        <dbReference type="SAM" id="SignalP"/>
    </source>
</evidence>
<dbReference type="AlphaFoldDB" id="A0A139SL35"/>
<dbReference type="PANTHER" id="PTHR32552">
    <property type="entry name" value="FERRICHROME IRON RECEPTOR-RELATED"/>
    <property type="match status" value="1"/>
</dbReference>
<dbReference type="InterPro" id="IPR039426">
    <property type="entry name" value="TonB-dep_rcpt-like"/>
</dbReference>
<evidence type="ECO:0000256" key="5">
    <source>
        <dbReference type="ARBA" id="ARBA00022692"/>
    </source>
</evidence>
<feature type="chain" id="PRO_5007299329" description="TonB-dependent receptor plug domain-containing protein" evidence="12">
    <location>
        <begin position="27"/>
        <end position="781"/>
    </location>
</feature>
<dbReference type="GO" id="GO:0015344">
    <property type="term" value="F:siderophore uptake transmembrane transporter activity"/>
    <property type="evidence" value="ECO:0007669"/>
    <property type="project" value="TreeGrafter"/>
</dbReference>
<dbReference type="OrthoDB" id="9775095at2"/>
<dbReference type="EMBL" id="LSZP01000044">
    <property type="protein sequence ID" value="KXU35204.1"/>
    <property type="molecule type" value="Genomic_DNA"/>
</dbReference>
<keyword evidence="2 11" id="KW-0813">Transport</keyword>
<feature type="signal peptide" evidence="12">
    <location>
        <begin position="1"/>
        <end position="26"/>
    </location>
</feature>
<sequence>MKLSFCSSRLLALAAASAAAVPFTLAQSVPDSPPADAVEISVARPRAEADTVTLSPFEVSVNQPARYQADEAASGGRIRTQVMDTPSTVTVLTNEFLEDVGGNRIIDAALYVAGVSEATFPNGLDAVNIRGFQSTGRRIDGFSTFAQANFDPAVVERMEIIMGPDALLSPTGVPGGTINLVTKRPQFTSGGYLKLRVGQYDANRIETDLTGPIGERFAYRVIAAVQDSEGYVNDTFTKSYLFSPSFTWQLAPQSQLTVRYEYYDAETSNLEGIPVDPAVGTDSDFRTLPGVPRDFNSAPDDKYSFRRGLTHALNFLFTSTVTDRLSVRLAGRIGEVDTPNSDFRWGLSTPGGSYNPFTGRWEGGTIWTNTSSDPAAPNWVSAPAPALSDTIRHQGTYSGARRRERDLQNDWSYIVDAAFAKSTTLLGFAYSYGHQNSYNNTQRLPDFTVPGFERPSGPPISNPITTDSRGATTRYQAYLSEVLELFNRRLVLSGGISHVSFNGFSGNKLAAATSTTVAGQAFPTSGSKATYNYGIVLKPFSKLSVYYGHSESAVPSGGRAVYEGTRPPFSTGKQDEVGLKVQLFENRLLASVAYYEIDQSAYSVFNPENLRVPPPPVLLPDLVSSREASGWEFQVTGNITPNLSVVASYADTRNRTPYGVVLRGSPEDSAAVFVRYGVTHGALAGLSAGIGANYSSKRAGDNPPNRFAVGSTPENPIPYQPSFYLPARTLTNAYVSYRRGSWDYRLEVTNLTDEDHYASLSRSIVQVGAPRAFSATVTYRF</sequence>
<evidence type="ECO:0000256" key="3">
    <source>
        <dbReference type="ARBA" id="ARBA00022452"/>
    </source>
</evidence>
<dbReference type="InterPro" id="IPR037066">
    <property type="entry name" value="Plug_dom_sf"/>
</dbReference>
<evidence type="ECO:0000256" key="9">
    <source>
        <dbReference type="ARBA" id="ARBA00023136"/>
    </source>
</evidence>
<feature type="domain" description="TonB-dependent receptor plug" evidence="13">
    <location>
        <begin position="82"/>
        <end position="177"/>
    </location>
</feature>
<comment type="subcellular location">
    <subcellularLocation>
        <location evidence="1 11">Cell outer membrane</location>
        <topology evidence="1 11">Multi-pass membrane protein</topology>
    </subcellularLocation>
</comment>
<evidence type="ECO:0000313" key="15">
    <source>
        <dbReference type="Proteomes" id="UP000071392"/>
    </source>
</evidence>
<keyword evidence="6 12" id="KW-0732">Signal</keyword>
<keyword evidence="7" id="KW-0408">Iron</keyword>
<keyword evidence="10 11" id="KW-0998">Cell outer membrane</keyword>
<dbReference type="Gene3D" id="2.170.130.10">
    <property type="entry name" value="TonB-dependent receptor, plug domain"/>
    <property type="match status" value="1"/>
</dbReference>
<organism evidence="14 15">
    <name type="scientific">Cephaloticoccus capnophilus</name>
    <dbReference type="NCBI Taxonomy" id="1548208"/>
    <lineage>
        <taxon>Bacteria</taxon>
        <taxon>Pseudomonadati</taxon>
        <taxon>Verrucomicrobiota</taxon>
        <taxon>Opitutia</taxon>
        <taxon>Opitutales</taxon>
        <taxon>Opitutaceae</taxon>
        <taxon>Cephaloticoccus</taxon>
    </lineage>
</organism>
<evidence type="ECO:0000256" key="11">
    <source>
        <dbReference type="PROSITE-ProRule" id="PRU01360"/>
    </source>
</evidence>
<dbReference type="SUPFAM" id="SSF56935">
    <property type="entry name" value="Porins"/>
    <property type="match status" value="1"/>
</dbReference>
<dbReference type="Pfam" id="PF07715">
    <property type="entry name" value="Plug"/>
    <property type="match status" value="1"/>
</dbReference>
<reference evidence="14 15" key="1">
    <citation type="submission" date="2016-02" db="EMBL/GenBank/DDBJ databases">
        <authorList>
            <person name="Wen L."/>
            <person name="He K."/>
            <person name="Yang H."/>
        </authorList>
    </citation>
    <scope>NUCLEOTIDE SEQUENCE [LARGE SCALE GENOMIC DNA]</scope>
    <source>
        <strain evidence="14 15">CV41</strain>
    </source>
</reference>
<dbReference type="InterPro" id="IPR036942">
    <property type="entry name" value="Beta-barrel_TonB_sf"/>
</dbReference>
<name>A0A139SL35_9BACT</name>
<keyword evidence="5 11" id="KW-0812">Transmembrane</keyword>
<evidence type="ECO:0000256" key="7">
    <source>
        <dbReference type="ARBA" id="ARBA00023004"/>
    </source>
</evidence>
<keyword evidence="4" id="KW-0410">Iron transport</keyword>
<gene>
    <name evidence="14" type="ORF">AXK12_05735</name>
</gene>
<evidence type="ECO:0000256" key="6">
    <source>
        <dbReference type="ARBA" id="ARBA00022729"/>
    </source>
</evidence>
<keyword evidence="3 11" id="KW-1134">Transmembrane beta strand</keyword>
<evidence type="ECO:0000313" key="14">
    <source>
        <dbReference type="EMBL" id="KXU35204.1"/>
    </source>
</evidence>
<comment type="caution">
    <text evidence="14">The sequence shown here is derived from an EMBL/GenBank/DDBJ whole genome shotgun (WGS) entry which is preliminary data.</text>
</comment>
<dbReference type="PROSITE" id="PS52016">
    <property type="entry name" value="TONB_DEPENDENT_REC_3"/>
    <property type="match status" value="1"/>
</dbReference>
<accession>A0A139SL35</accession>
<protein>
    <recommendedName>
        <fullName evidence="13">TonB-dependent receptor plug domain-containing protein</fullName>
    </recommendedName>
</protein>
<dbReference type="PANTHER" id="PTHR32552:SF68">
    <property type="entry name" value="FERRICHROME OUTER MEMBRANE TRANSPORTER_PHAGE RECEPTOR"/>
    <property type="match status" value="1"/>
</dbReference>
<evidence type="ECO:0000256" key="4">
    <source>
        <dbReference type="ARBA" id="ARBA00022496"/>
    </source>
</evidence>
<dbReference type="STRING" id="1548208.AXK12_05735"/>
<evidence type="ECO:0000256" key="2">
    <source>
        <dbReference type="ARBA" id="ARBA00022448"/>
    </source>
</evidence>
<comment type="similarity">
    <text evidence="11">Belongs to the TonB-dependent receptor family.</text>
</comment>
<keyword evidence="8" id="KW-0406">Ion transport</keyword>
<evidence type="ECO:0000256" key="10">
    <source>
        <dbReference type="ARBA" id="ARBA00023237"/>
    </source>
</evidence>
<dbReference type="Proteomes" id="UP000071392">
    <property type="component" value="Unassembled WGS sequence"/>
</dbReference>
<dbReference type="Gene3D" id="2.40.170.20">
    <property type="entry name" value="TonB-dependent receptor, beta-barrel domain"/>
    <property type="match status" value="1"/>
</dbReference>
<evidence type="ECO:0000256" key="8">
    <source>
        <dbReference type="ARBA" id="ARBA00023065"/>
    </source>
</evidence>
<proteinExistence type="inferred from homology"/>
<keyword evidence="15" id="KW-1185">Reference proteome</keyword>